<sequence length="100" mass="11242">MLSFEELDVAGVVVYFTLEGVEFLKTVNVSHKLLHVVIDGLRMVNVAKLTKPTLPHSNQQTKASFKTSEINHNTKDLQSTGKLEDHQPPCLRLLQTELQC</sequence>
<gene>
    <name evidence="1" type="ORF">DARMORV10_C09P23870.1</name>
</gene>
<accession>A0A816IWY9</accession>
<proteinExistence type="predicted"/>
<evidence type="ECO:0000313" key="1">
    <source>
        <dbReference type="EMBL" id="CAF1727843.1"/>
    </source>
</evidence>
<organism evidence="1">
    <name type="scientific">Brassica napus</name>
    <name type="common">Rape</name>
    <dbReference type="NCBI Taxonomy" id="3708"/>
    <lineage>
        <taxon>Eukaryota</taxon>
        <taxon>Viridiplantae</taxon>
        <taxon>Streptophyta</taxon>
        <taxon>Embryophyta</taxon>
        <taxon>Tracheophyta</taxon>
        <taxon>Spermatophyta</taxon>
        <taxon>Magnoliopsida</taxon>
        <taxon>eudicotyledons</taxon>
        <taxon>Gunneridae</taxon>
        <taxon>Pentapetalae</taxon>
        <taxon>rosids</taxon>
        <taxon>malvids</taxon>
        <taxon>Brassicales</taxon>
        <taxon>Brassicaceae</taxon>
        <taxon>Brassiceae</taxon>
        <taxon>Brassica</taxon>
    </lineage>
</organism>
<dbReference type="AlphaFoldDB" id="A0A816IWY9"/>
<reference evidence="1" key="1">
    <citation type="submission" date="2021-01" db="EMBL/GenBank/DDBJ databases">
        <authorList>
            <consortium name="Genoscope - CEA"/>
            <person name="William W."/>
        </authorList>
    </citation>
    <scope>NUCLEOTIDE SEQUENCE</scope>
</reference>
<dbReference type="EMBL" id="HG994373">
    <property type="protein sequence ID" value="CAF1727843.1"/>
    <property type="molecule type" value="Genomic_DNA"/>
</dbReference>
<name>A0A816IWY9_BRANA</name>
<protein>
    <submittedName>
        <fullName evidence="1">(rape) hypothetical protein</fullName>
    </submittedName>
</protein>
<dbReference type="Proteomes" id="UP001295469">
    <property type="component" value="Chromosome C09"/>
</dbReference>